<sequence length="123" mass="13133">MVAATRPIEDVIGQEAGSGIGDIWSDDNVPAEGSPASSHPPSESAINTAPPPLRRGERVRKPWEGLLCTQPSLSAPPLTIDCVSVPTLTDDSGRQAQSDLRFLLTRLTPYLSAHQYNYGGISH</sequence>
<evidence type="ECO:0000313" key="2">
    <source>
        <dbReference type="EMBL" id="KAK4006702.1"/>
    </source>
</evidence>
<organism evidence="2 3">
    <name type="scientific">Daphnia magna</name>
    <dbReference type="NCBI Taxonomy" id="35525"/>
    <lineage>
        <taxon>Eukaryota</taxon>
        <taxon>Metazoa</taxon>
        <taxon>Ecdysozoa</taxon>
        <taxon>Arthropoda</taxon>
        <taxon>Crustacea</taxon>
        <taxon>Branchiopoda</taxon>
        <taxon>Diplostraca</taxon>
        <taxon>Cladocera</taxon>
        <taxon>Anomopoda</taxon>
        <taxon>Daphniidae</taxon>
        <taxon>Daphnia</taxon>
    </lineage>
</organism>
<dbReference type="EMBL" id="JAOYFB010000002">
    <property type="protein sequence ID" value="KAK4006702.1"/>
    <property type="molecule type" value="Genomic_DNA"/>
</dbReference>
<keyword evidence="3" id="KW-1185">Reference proteome</keyword>
<gene>
    <name evidence="2" type="ORF">OUZ56_011861</name>
</gene>
<evidence type="ECO:0000313" key="3">
    <source>
        <dbReference type="Proteomes" id="UP001234178"/>
    </source>
</evidence>
<protein>
    <submittedName>
        <fullName evidence="2">Uncharacterized protein</fullName>
    </submittedName>
</protein>
<evidence type="ECO:0000256" key="1">
    <source>
        <dbReference type="SAM" id="MobiDB-lite"/>
    </source>
</evidence>
<accession>A0ABQ9Z1C6</accession>
<feature type="region of interest" description="Disordered" evidence="1">
    <location>
        <begin position="1"/>
        <end position="56"/>
    </location>
</feature>
<dbReference type="Proteomes" id="UP001234178">
    <property type="component" value="Unassembled WGS sequence"/>
</dbReference>
<feature type="compositionally biased region" description="Low complexity" evidence="1">
    <location>
        <begin position="30"/>
        <end position="45"/>
    </location>
</feature>
<reference evidence="2 3" key="1">
    <citation type="journal article" date="2023" name="Nucleic Acids Res.">
        <title>The hologenome of Daphnia magna reveals possible DNA methylation and microbiome-mediated evolution of the host genome.</title>
        <authorList>
            <person name="Chaturvedi A."/>
            <person name="Li X."/>
            <person name="Dhandapani V."/>
            <person name="Marshall H."/>
            <person name="Kissane S."/>
            <person name="Cuenca-Cambronero M."/>
            <person name="Asole G."/>
            <person name="Calvet F."/>
            <person name="Ruiz-Romero M."/>
            <person name="Marangio P."/>
            <person name="Guigo R."/>
            <person name="Rago D."/>
            <person name="Mirbahai L."/>
            <person name="Eastwood N."/>
            <person name="Colbourne J.K."/>
            <person name="Zhou J."/>
            <person name="Mallon E."/>
            <person name="Orsini L."/>
        </authorList>
    </citation>
    <scope>NUCLEOTIDE SEQUENCE [LARGE SCALE GENOMIC DNA]</scope>
    <source>
        <strain evidence="2">LRV0_1</strain>
    </source>
</reference>
<comment type="caution">
    <text evidence="2">The sequence shown here is derived from an EMBL/GenBank/DDBJ whole genome shotgun (WGS) entry which is preliminary data.</text>
</comment>
<name>A0ABQ9Z1C6_9CRUS</name>
<proteinExistence type="predicted"/>